<reference evidence="18 19" key="1">
    <citation type="submission" date="2015-11" db="EMBL/GenBank/DDBJ databases">
        <title>Genome sequences of Lysobacter enzymogenes strain C3 and Lysobacter antibioticus ATCC 29479.</title>
        <authorList>
            <person name="Kobayashi D.Y."/>
        </authorList>
    </citation>
    <scope>NUCLEOTIDE SEQUENCE [LARGE SCALE GENOMIC DNA]</scope>
    <source>
        <strain evidence="18 19">C3</strain>
    </source>
</reference>
<keyword evidence="5 12" id="KW-0963">Cytoplasm</keyword>
<accession>A0A0S2DEV0</accession>
<feature type="binding site" evidence="12">
    <location>
        <position position="356"/>
    </location>
    <ligand>
        <name>(2R)-2-phosphoglycerate</name>
        <dbReference type="ChEBI" id="CHEBI:58289"/>
    </ligand>
</feature>
<dbReference type="AlphaFoldDB" id="A0A0S2DEV0"/>
<keyword evidence="9 12" id="KW-0324">Glycolysis</keyword>
<evidence type="ECO:0000256" key="13">
    <source>
        <dbReference type="PIRSR" id="PIRSR001400-1"/>
    </source>
</evidence>
<dbReference type="FunFam" id="3.20.20.120:FF:000001">
    <property type="entry name" value="Enolase"/>
    <property type="match status" value="1"/>
</dbReference>
<evidence type="ECO:0000256" key="9">
    <source>
        <dbReference type="ARBA" id="ARBA00023152"/>
    </source>
</evidence>
<dbReference type="SFLD" id="SFLDF00002">
    <property type="entry name" value="enolase"/>
    <property type="match status" value="1"/>
</dbReference>
<evidence type="ECO:0000259" key="17">
    <source>
        <dbReference type="SMART" id="SM01193"/>
    </source>
</evidence>
<comment type="function">
    <text evidence="11 12">Catalyzes the reversible conversion of 2-phosphoglycerate (2-PG) into phosphoenolpyruvate (PEP). It is essential for the degradation of carbohydrates via glycolysis.</text>
</comment>
<dbReference type="Gene3D" id="3.30.390.10">
    <property type="entry name" value="Enolase-like, N-terminal domain"/>
    <property type="match status" value="1"/>
</dbReference>
<dbReference type="SFLD" id="SFLDS00001">
    <property type="entry name" value="Enolase"/>
    <property type="match status" value="1"/>
</dbReference>
<dbReference type="UniPathway" id="UPA00109">
    <property type="reaction ID" value="UER00187"/>
</dbReference>
<sequence length="447" mass="47821">MAWPAPRLFPLPTLADPSDMTSITQIHAREILDSRGNPTLEAEVTLADGSFGRAMVPSGASTGSKEAVELRDGDKTRYLGKGVRKAVENVNTTIAQALKGLDATDQAALDKRMIDLDGTENKGRLGANALLGVSLANAHAVAASKKLPLWKYLAGDRAPVLPVPMMNIINGGAHADNNVDLQEFMILPVGVANFAEALRAGAEVFHALKSVLKGRGLSTAVGDEGGFAPDLRSNEEALETILEAIGKAGYKAGEDILLGLDVASTEFYDNGKYHLVGEGKRLTSEQFVDFLANWAAQYPIVTIEDGMSEDDWNGWKLLTDKIGNKVQLVGDDLFVTNPKIFAEGIDKGVANAILIKVNQIGTLTETLEAIAMADRAKYAAVVSHRSGETEDTTIADISVATTATQIKTGSLCRSDRVAKYNQLLRIEEQLGSAARYAGRDAFVSLRR</sequence>
<dbReference type="InterPro" id="IPR000941">
    <property type="entry name" value="Enolase"/>
</dbReference>
<keyword evidence="10 12" id="KW-0456">Lyase</keyword>
<evidence type="ECO:0000256" key="11">
    <source>
        <dbReference type="ARBA" id="ARBA00045763"/>
    </source>
</evidence>
<dbReference type="InterPro" id="IPR020811">
    <property type="entry name" value="Enolase_N"/>
</dbReference>
<dbReference type="GO" id="GO:0000015">
    <property type="term" value="C:phosphopyruvate hydratase complex"/>
    <property type="evidence" value="ECO:0007669"/>
    <property type="project" value="InterPro"/>
</dbReference>
<comment type="similarity">
    <text evidence="2 12">Belongs to the enolase family.</text>
</comment>
<dbReference type="GO" id="GO:0004634">
    <property type="term" value="F:phosphopyruvate hydratase activity"/>
    <property type="evidence" value="ECO:0007669"/>
    <property type="project" value="UniProtKB-UniRule"/>
</dbReference>
<dbReference type="InterPro" id="IPR020809">
    <property type="entry name" value="Enolase_CS"/>
</dbReference>
<dbReference type="SUPFAM" id="SSF51604">
    <property type="entry name" value="Enolase C-terminal domain-like"/>
    <property type="match status" value="1"/>
</dbReference>
<keyword evidence="7 12" id="KW-0479">Metal-binding</keyword>
<dbReference type="Proteomes" id="UP000061569">
    <property type="component" value="Chromosome"/>
</dbReference>
<dbReference type="Gene3D" id="3.20.20.120">
    <property type="entry name" value="Enolase-like C-terminal domain"/>
    <property type="match status" value="1"/>
</dbReference>
<evidence type="ECO:0000256" key="10">
    <source>
        <dbReference type="ARBA" id="ARBA00023239"/>
    </source>
</evidence>
<evidence type="ECO:0000256" key="8">
    <source>
        <dbReference type="ARBA" id="ARBA00022842"/>
    </source>
</evidence>
<feature type="domain" description="Enolase C-terminal TIM barrel" evidence="16">
    <location>
        <begin position="158"/>
        <end position="444"/>
    </location>
</feature>
<feature type="binding site" evidence="14">
    <location>
        <position position="304"/>
    </location>
    <ligand>
        <name>substrate</name>
    </ligand>
</feature>
<dbReference type="EC" id="4.2.1.11" evidence="3 12"/>
<dbReference type="HAMAP" id="MF_00318">
    <property type="entry name" value="Enolase"/>
    <property type="match status" value="1"/>
</dbReference>
<name>A0A0S2DEV0_LYSEN</name>
<evidence type="ECO:0000256" key="5">
    <source>
        <dbReference type="ARBA" id="ARBA00022490"/>
    </source>
</evidence>
<dbReference type="PANTHER" id="PTHR11902:SF1">
    <property type="entry name" value="ENOLASE"/>
    <property type="match status" value="1"/>
</dbReference>
<evidence type="ECO:0000256" key="1">
    <source>
        <dbReference type="ARBA" id="ARBA00005031"/>
    </source>
</evidence>
<comment type="subunit">
    <text evidence="12">Component of the RNA degradosome, a multiprotein complex involved in RNA processing and mRNA degradation.</text>
</comment>
<evidence type="ECO:0000256" key="14">
    <source>
        <dbReference type="PIRSR" id="PIRSR001400-2"/>
    </source>
</evidence>
<organism evidence="18 19">
    <name type="scientific">Lysobacter enzymogenes</name>
    <dbReference type="NCBI Taxonomy" id="69"/>
    <lineage>
        <taxon>Bacteria</taxon>
        <taxon>Pseudomonadati</taxon>
        <taxon>Pseudomonadota</taxon>
        <taxon>Gammaproteobacteria</taxon>
        <taxon>Lysobacterales</taxon>
        <taxon>Lysobacteraceae</taxon>
        <taxon>Lysobacter</taxon>
    </lineage>
</organism>
<dbReference type="PROSITE" id="PS00164">
    <property type="entry name" value="ENOLASE"/>
    <property type="match status" value="1"/>
</dbReference>
<dbReference type="PRINTS" id="PR00148">
    <property type="entry name" value="ENOLASE"/>
</dbReference>
<evidence type="ECO:0000256" key="2">
    <source>
        <dbReference type="ARBA" id="ARBA00009604"/>
    </source>
</evidence>
<dbReference type="PIRSF" id="PIRSF001400">
    <property type="entry name" value="Enolase"/>
    <property type="match status" value="1"/>
</dbReference>
<evidence type="ECO:0000313" key="19">
    <source>
        <dbReference type="Proteomes" id="UP000061569"/>
    </source>
</evidence>
<comment type="pathway">
    <text evidence="1 12">Carbohydrate degradation; glycolysis; pyruvate from D-glyceraldehyde 3-phosphate: step 4/5.</text>
</comment>
<dbReference type="GO" id="GO:0006096">
    <property type="term" value="P:glycolytic process"/>
    <property type="evidence" value="ECO:0007669"/>
    <property type="project" value="UniProtKB-UniRule"/>
</dbReference>
<feature type="binding site" evidence="12 15">
    <location>
        <position position="304"/>
    </location>
    <ligand>
        <name>Mg(2+)</name>
        <dbReference type="ChEBI" id="CHEBI:18420"/>
    </ligand>
</feature>
<dbReference type="CDD" id="cd03313">
    <property type="entry name" value="enolase"/>
    <property type="match status" value="1"/>
</dbReference>
<dbReference type="GO" id="GO:0005576">
    <property type="term" value="C:extracellular region"/>
    <property type="evidence" value="ECO:0007669"/>
    <property type="project" value="UniProtKB-SubCell"/>
</dbReference>
<feature type="binding site" evidence="14">
    <location>
        <begin position="383"/>
        <end position="386"/>
    </location>
    <ligand>
        <name>substrate</name>
    </ligand>
</feature>
<dbReference type="EMBL" id="CP013140">
    <property type="protein sequence ID" value="ALN56845.1"/>
    <property type="molecule type" value="Genomic_DNA"/>
</dbReference>
<dbReference type="PANTHER" id="PTHR11902">
    <property type="entry name" value="ENOLASE"/>
    <property type="match status" value="1"/>
</dbReference>
<feature type="binding site" evidence="12">
    <location>
        <position position="386"/>
    </location>
    <ligand>
        <name>(2R)-2-phosphoglycerate</name>
        <dbReference type="ChEBI" id="CHEBI:58289"/>
    </ligand>
</feature>
<evidence type="ECO:0000259" key="16">
    <source>
        <dbReference type="SMART" id="SM01192"/>
    </source>
</evidence>
<feature type="binding site" evidence="12 15">
    <location>
        <position position="331"/>
    </location>
    <ligand>
        <name>Mg(2+)</name>
        <dbReference type="ChEBI" id="CHEBI:18420"/>
    </ligand>
</feature>
<comment type="catalytic activity">
    <reaction evidence="12">
        <text>(2R)-2-phosphoglycerate = phosphoenolpyruvate + H2O</text>
        <dbReference type="Rhea" id="RHEA:10164"/>
        <dbReference type="ChEBI" id="CHEBI:15377"/>
        <dbReference type="ChEBI" id="CHEBI:58289"/>
        <dbReference type="ChEBI" id="CHEBI:58702"/>
        <dbReference type="EC" id="4.2.1.11"/>
    </reaction>
</comment>
<feature type="binding site" evidence="14">
    <location>
        <position position="331"/>
    </location>
    <ligand>
        <name>substrate</name>
    </ligand>
</feature>
<dbReference type="SMART" id="SM01193">
    <property type="entry name" value="Enolase_N"/>
    <property type="match status" value="1"/>
</dbReference>
<dbReference type="SFLD" id="SFLDG00178">
    <property type="entry name" value="enolase"/>
    <property type="match status" value="1"/>
</dbReference>
<evidence type="ECO:0000313" key="18">
    <source>
        <dbReference type="EMBL" id="ALN56845.1"/>
    </source>
</evidence>
<dbReference type="Pfam" id="PF03952">
    <property type="entry name" value="Enolase_N"/>
    <property type="match status" value="1"/>
</dbReference>
<keyword evidence="8 12" id="KW-0460">Magnesium</keyword>
<feature type="binding site" evidence="14">
    <location>
        <position position="407"/>
    </location>
    <ligand>
        <name>substrate</name>
    </ligand>
</feature>
<keyword evidence="18" id="KW-0670">Pyruvate</keyword>
<dbReference type="KEGG" id="lez:GLE_1488"/>
<dbReference type="InterPro" id="IPR020810">
    <property type="entry name" value="Enolase_C"/>
</dbReference>
<feature type="binding site" evidence="14">
    <location>
        <position position="183"/>
    </location>
    <ligand>
        <name>substrate</name>
    </ligand>
</feature>
<dbReference type="SUPFAM" id="SSF54826">
    <property type="entry name" value="Enolase N-terminal domain-like"/>
    <property type="match status" value="1"/>
</dbReference>
<dbReference type="GO" id="GO:0009986">
    <property type="term" value="C:cell surface"/>
    <property type="evidence" value="ECO:0007669"/>
    <property type="project" value="UniProtKB-SubCell"/>
</dbReference>
<comment type="subcellular location">
    <subcellularLocation>
        <location evidence="12">Cytoplasm</location>
    </subcellularLocation>
    <subcellularLocation>
        <location evidence="12">Secreted</location>
    </subcellularLocation>
    <subcellularLocation>
        <location evidence="12">Cell surface</location>
    </subcellularLocation>
    <text evidence="12">Fractions of enolase are present in both the cytoplasm and on the cell surface.</text>
</comment>
<dbReference type="Pfam" id="PF00113">
    <property type="entry name" value="Enolase_C"/>
    <property type="match status" value="1"/>
</dbReference>
<protein>
    <recommendedName>
        <fullName evidence="4 12">Enolase</fullName>
        <ecNumber evidence="3 12">4.2.1.11</ecNumber>
    </recommendedName>
    <alternativeName>
        <fullName evidence="12">2-phospho-D-glycerate hydro-lyase</fullName>
    </alternativeName>
    <alternativeName>
        <fullName evidence="12">2-phosphoglycerate dehydratase</fullName>
    </alternativeName>
</protein>
<feature type="binding site" evidence="12">
    <location>
        <position position="385"/>
    </location>
    <ligand>
        <name>(2R)-2-phosphoglycerate</name>
        <dbReference type="ChEBI" id="CHEBI:58289"/>
    </ligand>
</feature>
<feature type="binding site" evidence="14">
    <location>
        <position position="174"/>
    </location>
    <ligand>
        <name>substrate</name>
    </ligand>
</feature>
<evidence type="ECO:0000256" key="12">
    <source>
        <dbReference type="HAMAP-Rule" id="MF_00318"/>
    </source>
</evidence>
<feature type="binding site" evidence="12">
    <location>
        <position position="182"/>
    </location>
    <ligand>
        <name>(2R)-2-phosphoglycerate</name>
        <dbReference type="ChEBI" id="CHEBI:58289"/>
    </ligand>
</feature>
<dbReference type="PATRIC" id="fig|69.6.peg.1469"/>
<evidence type="ECO:0000256" key="4">
    <source>
        <dbReference type="ARBA" id="ARBA00017068"/>
    </source>
</evidence>
<comment type="cofactor">
    <cofactor evidence="12">
        <name>Mg(2+)</name>
        <dbReference type="ChEBI" id="CHEBI:18420"/>
    </cofactor>
    <text evidence="12">Binds a second Mg(2+) ion via substrate during catalysis.</text>
</comment>
<evidence type="ECO:0000256" key="7">
    <source>
        <dbReference type="ARBA" id="ARBA00022723"/>
    </source>
</evidence>
<feature type="active site" description="Proton donor" evidence="12 13">
    <location>
        <position position="224"/>
    </location>
</feature>
<evidence type="ECO:0000256" key="3">
    <source>
        <dbReference type="ARBA" id="ARBA00012058"/>
    </source>
</evidence>
<proteinExistence type="inferred from homology"/>
<evidence type="ECO:0000256" key="6">
    <source>
        <dbReference type="ARBA" id="ARBA00022525"/>
    </source>
</evidence>
<gene>
    <name evidence="12 18" type="primary">eno</name>
    <name evidence="18" type="ORF">GLE_1488</name>
</gene>
<dbReference type="InterPro" id="IPR036849">
    <property type="entry name" value="Enolase-like_C_sf"/>
</dbReference>
<dbReference type="NCBIfam" id="TIGR01060">
    <property type="entry name" value="eno"/>
    <property type="match status" value="1"/>
</dbReference>
<dbReference type="GO" id="GO:0000287">
    <property type="term" value="F:magnesium ion binding"/>
    <property type="evidence" value="ECO:0007669"/>
    <property type="project" value="UniProtKB-UniRule"/>
</dbReference>
<dbReference type="SMART" id="SM01192">
    <property type="entry name" value="Enolase_C"/>
    <property type="match status" value="1"/>
</dbReference>
<feature type="active site" description="Proton acceptor" evidence="12 13">
    <location>
        <position position="356"/>
    </location>
</feature>
<dbReference type="STRING" id="69.GLE_1488"/>
<evidence type="ECO:0000256" key="15">
    <source>
        <dbReference type="PIRSR" id="PIRSR001400-3"/>
    </source>
</evidence>
<feature type="binding site" evidence="12 15">
    <location>
        <position position="261"/>
    </location>
    <ligand>
        <name>Mg(2+)</name>
        <dbReference type="ChEBI" id="CHEBI:18420"/>
    </ligand>
</feature>
<dbReference type="FunFam" id="3.30.390.10:FF:000001">
    <property type="entry name" value="Enolase"/>
    <property type="match status" value="1"/>
</dbReference>
<dbReference type="InterPro" id="IPR029017">
    <property type="entry name" value="Enolase-like_N"/>
</dbReference>
<feature type="domain" description="Enolase N-terminal" evidence="17">
    <location>
        <begin position="23"/>
        <end position="153"/>
    </location>
</feature>
<comment type="cofactor">
    <cofactor evidence="15">
        <name>Mg(2+)</name>
        <dbReference type="ChEBI" id="CHEBI:18420"/>
    </cofactor>
    <text evidence="15">Mg(2+) is required for catalysis and for stabilizing the dimer.</text>
</comment>
<feature type="binding site" evidence="12">
    <location>
        <position position="407"/>
    </location>
    <ligand>
        <name>(2R)-2-phosphoglycerate</name>
        <dbReference type="ChEBI" id="CHEBI:58289"/>
    </ligand>
</feature>
<keyword evidence="6 12" id="KW-0964">Secreted</keyword>